<proteinExistence type="predicted"/>
<sequence length="477" mass="54916">MTSILQKIDESIQASRKDPEFLASESIKNDSARVLISAKMDKDALILWQYVYENVPNWIEITVKDDCNDEVKPSSCSEGDKLNITLKCIAFENNRYIFTLEGWNVFLHNDDLVSITNKVNILGLKHGFETLGYSVEPWNHAPEKIEPNETVRTSINLQSYVKFYSSEFMPASDIAPWVLYKMPEEEDNFFKKWLQVSCNMLCRTLVNELLADEKKSICLTGKPPKKLIYGDPDILLSDYSVLQTVINWIFIEGNEIELKHTFFTSELAREWPEYVSFCEGLPKKLPMAFESAKLLYKAHIRASSRETIKSLSDLRKTLAEDTQKIISQSKDITSALWKDLALVISLFAIKYALDASKINITNNIFPYMFFALSIYIFISQVTTLFINKNYFKILDNTRLVWRDKLYGFLDDTDYENLAVTPLREAYKAYQIIATFVVILTLLISFIMIILGFSMLDEHATNAITSWLSSHLINSYCS</sequence>
<keyword evidence="1" id="KW-1133">Transmembrane helix</keyword>
<dbReference type="Proteomes" id="UP000655659">
    <property type="component" value="Unassembled WGS sequence"/>
</dbReference>
<evidence type="ECO:0000256" key="1">
    <source>
        <dbReference type="SAM" id="Phobius"/>
    </source>
</evidence>
<protein>
    <submittedName>
        <fullName evidence="2">Uncharacterized protein</fullName>
    </submittedName>
</protein>
<gene>
    <name evidence="2" type="ORF">FGAF848_17650</name>
    <name evidence="3" type="ORF">JNA68_12635</name>
</gene>
<evidence type="ECO:0000313" key="4">
    <source>
        <dbReference type="Proteomes" id="UP001190091"/>
    </source>
</evidence>
<evidence type="ECO:0000313" key="3">
    <source>
        <dbReference type="EMBL" id="MBL6204042.1"/>
    </source>
</evidence>
<name>A0A3T4CR72_ECOLX</name>
<feature type="transmembrane region" description="Helical" evidence="1">
    <location>
        <begin position="428"/>
        <end position="452"/>
    </location>
</feature>
<reference evidence="2" key="2">
    <citation type="submission" date="2023-10" db="EMBL/GenBank/DDBJ databases">
        <authorList>
            <person name="Leclercq S."/>
        </authorList>
    </citation>
    <scope>NUCLEOTIDE SEQUENCE</scope>
    <source>
        <strain evidence="2">F848</strain>
    </source>
</reference>
<dbReference type="RefSeq" id="WP_021552283.1">
    <property type="nucleotide sequence ID" value="NZ_CAUZHL010000002.1"/>
</dbReference>
<organism evidence="2 4">
    <name type="scientific">Escherichia coli</name>
    <dbReference type="NCBI Taxonomy" id="562"/>
    <lineage>
        <taxon>Bacteria</taxon>
        <taxon>Pseudomonadati</taxon>
        <taxon>Pseudomonadota</taxon>
        <taxon>Gammaproteobacteria</taxon>
        <taxon>Enterobacterales</taxon>
        <taxon>Enterobacteriaceae</taxon>
        <taxon>Escherichia</taxon>
    </lineage>
</organism>
<dbReference type="AlphaFoldDB" id="A0A3T4CR72"/>
<keyword evidence="1" id="KW-0812">Transmembrane</keyword>
<accession>A0A3T4CR72</accession>
<dbReference type="EMBL" id="JAETYU010000014">
    <property type="protein sequence ID" value="MBL6204042.1"/>
    <property type="molecule type" value="Genomic_DNA"/>
</dbReference>
<dbReference type="EMBL" id="CAUZHL010000002">
    <property type="protein sequence ID" value="CAK1209553.1"/>
    <property type="molecule type" value="Genomic_DNA"/>
</dbReference>
<dbReference type="Proteomes" id="UP001190091">
    <property type="component" value="Unassembled WGS sequence"/>
</dbReference>
<reference evidence="3" key="1">
    <citation type="submission" date="2021-01" db="EMBL/GenBank/DDBJ databases">
        <title>Genomes of Escherichia coli STEC strains from raw meat-based diets for companion animals.</title>
        <authorList>
            <person name="Stevens M.J.A."/>
            <person name="Stephan R."/>
        </authorList>
    </citation>
    <scope>NUCLEOTIDE SEQUENCE</scope>
    <source>
        <strain evidence="3">ATC7-7</strain>
    </source>
</reference>
<feature type="transmembrane region" description="Helical" evidence="1">
    <location>
        <begin position="365"/>
        <end position="386"/>
    </location>
</feature>
<comment type="caution">
    <text evidence="2">The sequence shown here is derived from an EMBL/GenBank/DDBJ whole genome shotgun (WGS) entry which is preliminary data.</text>
</comment>
<evidence type="ECO:0000313" key="2">
    <source>
        <dbReference type="EMBL" id="CAK1209553.1"/>
    </source>
</evidence>
<keyword evidence="1" id="KW-0472">Membrane</keyword>